<evidence type="ECO:0000256" key="2">
    <source>
        <dbReference type="ARBA" id="ARBA00009020"/>
    </source>
</evidence>
<feature type="domain" description="Lipid-binding serum glycoprotein N-terminal" evidence="6">
    <location>
        <begin position="79"/>
        <end position="199"/>
    </location>
</feature>
<reference evidence="7" key="1">
    <citation type="submission" date="2025-08" db="UniProtKB">
        <authorList>
            <consortium name="Ensembl"/>
        </authorList>
    </citation>
    <scope>IDENTIFICATION</scope>
</reference>
<feature type="chain" id="PRO_5034833717" description="Lipid-binding serum glycoprotein N-terminal domain-containing protein" evidence="5">
    <location>
        <begin position="21"/>
        <end position="260"/>
    </location>
</feature>
<evidence type="ECO:0000256" key="1">
    <source>
        <dbReference type="ARBA" id="ARBA00004613"/>
    </source>
</evidence>
<comment type="similarity">
    <text evidence="2">Belongs to the BPI/LBP/Plunc superfamily. Plunc family.</text>
</comment>
<dbReference type="InterPro" id="IPR051902">
    <property type="entry name" value="BPI_fold-superfamily_member"/>
</dbReference>
<dbReference type="Ensembl" id="ENSPSMT00000008398.1">
    <property type="protein sequence ID" value="ENSPSMP00000007135.1"/>
    <property type="gene ID" value="ENSPSMG00000005312.1"/>
</dbReference>
<dbReference type="Gene3D" id="3.15.10.10">
    <property type="entry name" value="Bactericidal permeability-increasing protein, domain 1"/>
    <property type="match status" value="1"/>
</dbReference>
<dbReference type="GO" id="GO:0005576">
    <property type="term" value="C:extracellular region"/>
    <property type="evidence" value="ECO:0007669"/>
    <property type="project" value="UniProtKB-SubCell"/>
</dbReference>
<dbReference type="InterPro" id="IPR017943">
    <property type="entry name" value="Bactericidal_perm-incr_a/b_dom"/>
</dbReference>
<reference evidence="7" key="2">
    <citation type="submission" date="2025-09" db="UniProtKB">
        <authorList>
            <consortium name="Ensembl"/>
        </authorList>
    </citation>
    <scope>IDENTIFICATION</scope>
</reference>
<evidence type="ECO:0000256" key="5">
    <source>
        <dbReference type="SAM" id="SignalP"/>
    </source>
</evidence>
<evidence type="ECO:0000256" key="4">
    <source>
        <dbReference type="SAM" id="MobiDB-lite"/>
    </source>
</evidence>
<keyword evidence="8" id="KW-1185">Reference proteome</keyword>
<evidence type="ECO:0000313" key="8">
    <source>
        <dbReference type="Proteomes" id="UP000694414"/>
    </source>
</evidence>
<dbReference type="SUPFAM" id="SSF55394">
    <property type="entry name" value="Bactericidal permeability-increasing protein, BPI"/>
    <property type="match status" value="1"/>
</dbReference>
<feature type="region of interest" description="Disordered" evidence="4">
    <location>
        <begin position="228"/>
        <end position="260"/>
    </location>
</feature>
<dbReference type="Proteomes" id="UP000694414">
    <property type="component" value="Unplaced"/>
</dbReference>
<feature type="signal peptide" evidence="5">
    <location>
        <begin position="1"/>
        <end position="20"/>
    </location>
</feature>
<comment type="subcellular location">
    <subcellularLocation>
        <location evidence="1">Secreted</location>
    </subcellularLocation>
</comment>
<sequence>MLKVSALLAVLCGLLASSSAQEVQARVSPQLINDLTQGLLRVGFLPSLQPINFQASLNNALRHASGLLNAVGGPLFSEIGTVGLQVQDPRLLQVSLEIARQRKEATLWVPLAFGLTMEPFTVNVQADIGVQLHLEKNLDGSYALAFGNCRVTPETVRTQIGSATHPITKFLLGNIEKILRTVVAHDLGEKLCPVINRWLYELDLHEVNELISKYWKWGGTGTLWEKAQTPPLPFSTHPPLPHPNTSLSPKISPLLRQNGP</sequence>
<organism evidence="7 8">
    <name type="scientific">Prolemur simus</name>
    <name type="common">Greater bamboo lemur</name>
    <name type="synonym">Hapalemur simus</name>
    <dbReference type="NCBI Taxonomy" id="1328070"/>
    <lineage>
        <taxon>Eukaryota</taxon>
        <taxon>Metazoa</taxon>
        <taxon>Chordata</taxon>
        <taxon>Craniata</taxon>
        <taxon>Vertebrata</taxon>
        <taxon>Euteleostomi</taxon>
        <taxon>Mammalia</taxon>
        <taxon>Eutheria</taxon>
        <taxon>Euarchontoglires</taxon>
        <taxon>Primates</taxon>
        <taxon>Strepsirrhini</taxon>
        <taxon>Lemuriformes</taxon>
        <taxon>Lemuridae</taxon>
        <taxon>Prolemur</taxon>
    </lineage>
</organism>
<dbReference type="PANTHER" id="PTHR47015:SF3">
    <property type="entry name" value="BPIFA4P PROTEIN-RELATED"/>
    <property type="match status" value="1"/>
</dbReference>
<dbReference type="InterPro" id="IPR017942">
    <property type="entry name" value="Lipid-bd_serum_glycop_N"/>
</dbReference>
<feature type="compositionally biased region" description="Pro residues" evidence="4">
    <location>
        <begin position="230"/>
        <end position="242"/>
    </location>
</feature>
<dbReference type="GeneTree" id="ENSGT00510000049750"/>
<name>A0A8C8YSM0_PROSS</name>
<evidence type="ECO:0000256" key="3">
    <source>
        <dbReference type="ARBA" id="ARBA00022525"/>
    </source>
</evidence>
<proteinExistence type="inferred from homology"/>
<keyword evidence="3" id="KW-0964">Secreted</keyword>
<dbReference type="GO" id="GO:0043129">
    <property type="term" value="P:surfactant homeostasis"/>
    <property type="evidence" value="ECO:0007669"/>
    <property type="project" value="TreeGrafter"/>
</dbReference>
<dbReference type="Pfam" id="PF01273">
    <property type="entry name" value="LBP_BPI_CETP"/>
    <property type="match status" value="1"/>
</dbReference>
<protein>
    <recommendedName>
        <fullName evidence="6">Lipid-binding serum glycoprotein N-terminal domain-containing protein</fullName>
    </recommendedName>
</protein>
<dbReference type="AlphaFoldDB" id="A0A8C8YSM0"/>
<evidence type="ECO:0000313" key="7">
    <source>
        <dbReference type="Ensembl" id="ENSPSMP00000007135.1"/>
    </source>
</evidence>
<dbReference type="GO" id="GO:0008289">
    <property type="term" value="F:lipid binding"/>
    <property type="evidence" value="ECO:0007669"/>
    <property type="project" value="InterPro"/>
</dbReference>
<evidence type="ECO:0000259" key="6">
    <source>
        <dbReference type="Pfam" id="PF01273"/>
    </source>
</evidence>
<accession>A0A8C8YSM0</accession>
<keyword evidence="5" id="KW-0732">Signal</keyword>
<dbReference type="PANTHER" id="PTHR47015">
    <property type="entry name" value="BPI FOLD-CONTAINING FAMILY A MEMBER 1"/>
    <property type="match status" value="1"/>
</dbReference>